<name>A0AAQ3L5Z7_9LILI</name>
<evidence type="ECO:0000256" key="5">
    <source>
        <dbReference type="ARBA" id="ARBA00023136"/>
    </source>
</evidence>
<feature type="transmembrane region" description="Helical" evidence="6">
    <location>
        <begin position="74"/>
        <end position="95"/>
    </location>
</feature>
<comment type="similarity">
    <text evidence="2">Belongs to the ammonia transporter channel (TC 1.A.11.2) family.</text>
</comment>
<evidence type="ECO:0000256" key="3">
    <source>
        <dbReference type="ARBA" id="ARBA00022692"/>
    </source>
</evidence>
<dbReference type="SUPFAM" id="SSF111352">
    <property type="entry name" value="Ammonium transporter"/>
    <property type="match status" value="1"/>
</dbReference>
<feature type="transmembrane region" description="Helical" evidence="6">
    <location>
        <begin position="6"/>
        <end position="22"/>
    </location>
</feature>
<accession>A0AAQ3L5Z7</accession>
<keyword evidence="5 6" id="KW-0472">Membrane</keyword>
<dbReference type="AlphaFoldDB" id="A0AAQ3L5Z7"/>
<dbReference type="InterPro" id="IPR024041">
    <property type="entry name" value="NH4_transpt_AmtB-like_dom"/>
</dbReference>
<dbReference type="GO" id="GO:0008519">
    <property type="term" value="F:ammonium channel activity"/>
    <property type="evidence" value="ECO:0007669"/>
    <property type="project" value="InterPro"/>
</dbReference>
<organism evidence="8 9">
    <name type="scientific">Canna indica</name>
    <name type="common">Indian-shot</name>
    <dbReference type="NCBI Taxonomy" id="4628"/>
    <lineage>
        <taxon>Eukaryota</taxon>
        <taxon>Viridiplantae</taxon>
        <taxon>Streptophyta</taxon>
        <taxon>Embryophyta</taxon>
        <taxon>Tracheophyta</taxon>
        <taxon>Spermatophyta</taxon>
        <taxon>Magnoliopsida</taxon>
        <taxon>Liliopsida</taxon>
        <taxon>Zingiberales</taxon>
        <taxon>Cannaceae</taxon>
        <taxon>Canna</taxon>
    </lineage>
</organism>
<dbReference type="PANTHER" id="PTHR43029:SF38">
    <property type="entry name" value="AMMONIUM TRANSPORTER 2"/>
    <property type="match status" value="1"/>
</dbReference>
<evidence type="ECO:0000256" key="2">
    <source>
        <dbReference type="ARBA" id="ARBA00005887"/>
    </source>
</evidence>
<keyword evidence="4 6" id="KW-1133">Transmembrane helix</keyword>
<evidence type="ECO:0000256" key="6">
    <source>
        <dbReference type="SAM" id="Phobius"/>
    </source>
</evidence>
<sequence length="121" mass="13701">MALYAFVAALIVWVVIGFRMAFGERRLPFWGRPIPPLASPTLVHRDQLPTTTHFFCNDMMVNLMEEPLYQHASLVYFDFMFAVITLILLAGSVLGLINIKAWMTFIPLCLLVSYTVGAFSL</sequence>
<comment type="subcellular location">
    <subcellularLocation>
        <location evidence="1">Membrane</location>
        <topology evidence="1">Multi-pass membrane protein</topology>
    </subcellularLocation>
</comment>
<feature type="domain" description="Ammonium transporter AmtB-like" evidence="7">
    <location>
        <begin position="3"/>
        <end position="116"/>
    </location>
</feature>
<dbReference type="Proteomes" id="UP001327560">
    <property type="component" value="Chromosome 9"/>
</dbReference>
<keyword evidence="9" id="KW-1185">Reference proteome</keyword>
<dbReference type="GO" id="GO:0005886">
    <property type="term" value="C:plasma membrane"/>
    <property type="evidence" value="ECO:0007669"/>
    <property type="project" value="TreeGrafter"/>
</dbReference>
<evidence type="ECO:0000256" key="4">
    <source>
        <dbReference type="ARBA" id="ARBA00022989"/>
    </source>
</evidence>
<dbReference type="InterPro" id="IPR001905">
    <property type="entry name" value="Ammonium_transpt"/>
</dbReference>
<feature type="transmembrane region" description="Helical" evidence="6">
    <location>
        <begin position="101"/>
        <end position="119"/>
    </location>
</feature>
<dbReference type="EMBL" id="CP136898">
    <property type="protein sequence ID" value="WOL18866.1"/>
    <property type="molecule type" value="Genomic_DNA"/>
</dbReference>
<dbReference type="InterPro" id="IPR029020">
    <property type="entry name" value="Ammonium/urea_transptr"/>
</dbReference>
<keyword evidence="3 6" id="KW-0812">Transmembrane</keyword>
<evidence type="ECO:0000256" key="1">
    <source>
        <dbReference type="ARBA" id="ARBA00004141"/>
    </source>
</evidence>
<proteinExistence type="inferred from homology"/>
<gene>
    <name evidence="8" type="ORF">Cni_G27663</name>
</gene>
<dbReference type="Pfam" id="PF00909">
    <property type="entry name" value="Ammonium_transp"/>
    <property type="match status" value="1"/>
</dbReference>
<evidence type="ECO:0000313" key="8">
    <source>
        <dbReference type="EMBL" id="WOL18866.1"/>
    </source>
</evidence>
<evidence type="ECO:0000259" key="7">
    <source>
        <dbReference type="Pfam" id="PF00909"/>
    </source>
</evidence>
<protein>
    <recommendedName>
        <fullName evidence="7">Ammonium transporter AmtB-like domain-containing protein</fullName>
    </recommendedName>
</protein>
<reference evidence="8 9" key="1">
    <citation type="submission" date="2023-10" db="EMBL/GenBank/DDBJ databases">
        <title>Chromosome-scale genome assembly provides insights into flower coloration mechanisms of Canna indica.</title>
        <authorList>
            <person name="Li C."/>
        </authorList>
    </citation>
    <scope>NUCLEOTIDE SEQUENCE [LARGE SCALE GENOMIC DNA]</scope>
    <source>
        <tissue evidence="8">Flower</tissue>
    </source>
</reference>
<dbReference type="PANTHER" id="PTHR43029">
    <property type="entry name" value="AMMONIUM TRANSPORTER MEP2"/>
    <property type="match status" value="1"/>
</dbReference>
<evidence type="ECO:0000313" key="9">
    <source>
        <dbReference type="Proteomes" id="UP001327560"/>
    </source>
</evidence>
<dbReference type="Gene3D" id="1.10.3430.10">
    <property type="entry name" value="Ammonium transporter AmtB like domains"/>
    <property type="match status" value="1"/>
</dbReference>